<evidence type="ECO:0000313" key="1">
    <source>
        <dbReference type="EMBL" id="CDL92881.1"/>
    </source>
</evidence>
<dbReference type="InterPro" id="IPR039261">
    <property type="entry name" value="FNR_nucleotide-bd"/>
</dbReference>
<name>W6N8H0_CLOTY</name>
<dbReference type="NCBIfam" id="NF004470">
    <property type="entry name" value="PRK05802.1"/>
    <property type="match status" value="1"/>
</dbReference>
<dbReference type="EMBL" id="CBXI010000044">
    <property type="protein sequence ID" value="CDL92881.1"/>
    <property type="molecule type" value="Genomic_DNA"/>
</dbReference>
<dbReference type="CDD" id="cd06192">
    <property type="entry name" value="DHOD_e_trans_like"/>
    <property type="match status" value="1"/>
</dbReference>
<dbReference type="GeneID" id="29419117"/>
<gene>
    <name evidence="1" type="ORF">CTDIVETGP_2951</name>
</gene>
<proteinExistence type="predicted"/>
<dbReference type="Gene3D" id="2.40.30.10">
    <property type="entry name" value="Translation factors"/>
    <property type="match status" value="1"/>
</dbReference>
<dbReference type="PANTHER" id="PTHR43513">
    <property type="entry name" value="DIHYDROOROTATE DEHYDROGENASE B (NAD(+)), ELECTRON TRANSFER SUBUNIT"/>
    <property type="match status" value="1"/>
</dbReference>
<dbReference type="SUPFAM" id="SSF52343">
    <property type="entry name" value="Ferredoxin reductase-like, C-terminal NADP-linked domain"/>
    <property type="match status" value="1"/>
</dbReference>
<reference evidence="1 2" key="1">
    <citation type="journal article" date="2015" name="Genome Announc.">
        <title>Draft Genome Sequence of Clostridium tyrobutyricum Strain DIVETGP, Isolated from Cow's Milk for Grana Padano Production.</title>
        <authorList>
            <person name="Soggiu A."/>
            <person name="Piras C."/>
            <person name="Gaiarsa S."/>
            <person name="Sassera D."/>
            <person name="Roncada P."/>
            <person name="Bendixen E."/>
            <person name="Brasca M."/>
            <person name="Bonizzi L."/>
        </authorList>
    </citation>
    <scope>NUCLEOTIDE SEQUENCE [LARGE SCALE GENOMIC DNA]</scope>
    <source>
        <strain evidence="1 2">DIVETGP</strain>
    </source>
</reference>
<keyword evidence="2" id="KW-1185">Reference proteome</keyword>
<comment type="caution">
    <text evidence="1">The sequence shown here is derived from an EMBL/GenBank/DDBJ whole genome shotgun (WGS) entry which is preliminary data.</text>
</comment>
<evidence type="ECO:0000313" key="2">
    <source>
        <dbReference type="Proteomes" id="UP000019482"/>
    </source>
</evidence>
<sequence length="321" mass="36278">MYCIDAGSIYCPCHLAETHDCILCSQLSGEEFCQCKDWCGVCIYEKYISNGKKPTKLRKTYMATVFKKEKTEDSLYILTLKAPESLVKELVYPGSFIFLKNIKLPTYYNVPISIMEADMYKSTIKVAIKENGIKTKNILKLNANEKISARGPFYNGIMGLSNIKKAKNGTSLIIARGIGIAPSINVIKKLSSNNNKIISILDTEFKDNFGKQYFDQCNSEIINSSILYNGELTENFKSTLSKIISENNINVIYCGGPDILIYKILKFIDKSINFSCCNNAKMNCGEGICASCTKHYKNDVVKRLCKVQMDPRDLFKDRRFI</sequence>
<dbReference type="SUPFAM" id="SSF63380">
    <property type="entry name" value="Riboflavin synthase domain-like"/>
    <property type="match status" value="1"/>
</dbReference>
<dbReference type="OrthoDB" id="1704963at2"/>
<dbReference type="AlphaFoldDB" id="W6N8H0"/>
<organism evidence="1 2">
    <name type="scientific">Clostridium tyrobutyricum DIVETGP</name>
    <dbReference type="NCBI Taxonomy" id="1408889"/>
    <lineage>
        <taxon>Bacteria</taxon>
        <taxon>Bacillati</taxon>
        <taxon>Bacillota</taxon>
        <taxon>Clostridia</taxon>
        <taxon>Eubacteriales</taxon>
        <taxon>Clostridiaceae</taxon>
        <taxon>Clostridium</taxon>
    </lineage>
</organism>
<dbReference type="Proteomes" id="UP000019482">
    <property type="component" value="Unassembled WGS sequence"/>
</dbReference>
<dbReference type="PANTHER" id="PTHR43513:SF3">
    <property type="entry name" value="DIHYDROOROTATE DEHYDROGENASE B (NAD(+)), ELECTRON TRANSFER SUBUNIT-RELATED"/>
    <property type="match status" value="1"/>
</dbReference>
<protein>
    <submittedName>
        <fullName evidence="1">Electron transfer subunit protein</fullName>
    </submittedName>
</protein>
<dbReference type="InterPro" id="IPR050353">
    <property type="entry name" value="PyrK_electron_transfer"/>
</dbReference>
<accession>W6N8H0</accession>
<dbReference type="InterPro" id="IPR017938">
    <property type="entry name" value="Riboflavin_synthase-like_b-brl"/>
</dbReference>
<dbReference type="RefSeq" id="WP_017751176.1">
    <property type="nucleotide sequence ID" value="NZ_CBXI010000044.1"/>
</dbReference>